<dbReference type="PANTHER" id="PTHR38730:SF1">
    <property type="entry name" value="SLL7028 PROTEIN"/>
    <property type="match status" value="1"/>
</dbReference>
<name>A0A9D2S5Y8_9FIRM</name>
<dbReference type="Pfam" id="PF13203">
    <property type="entry name" value="DUF2201_N"/>
    <property type="match status" value="1"/>
</dbReference>
<dbReference type="Pfam" id="PF09967">
    <property type="entry name" value="DUF2201"/>
    <property type="match status" value="1"/>
</dbReference>
<evidence type="ECO:0000313" key="4">
    <source>
        <dbReference type="Proteomes" id="UP000824208"/>
    </source>
</evidence>
<dbReference type="InterPro" id="IPR018698">
    <property type="entry name" value="VWA-like_dom"/>
</dbReference>
<dbReference type="PANTHER" id="PTHR38730">
    <property type="entry name" value="SLL7028 PROTEIN"/>
    <property type="match status" value="1"/>
</dbReference>
<evidence type="ECO:0000259" key="1">
    <source>
        <dbReference type="Pfam" id="PF09967"/>
    </source>
</evidence>
<evidence type="ECO:0000313" key="3">
    <source>
        <dbReference type="EMBL" id="HJB57314.1"/>
    </source>
</evidence>
<evidence type="ECO:0000259" key="2">
    <source>
        <dbReference type="Pfam" id="PF13203"/>
    </source>
</evidence>
<dbReference type="InterPro" id="IPR025154">
    <property type="entry name" value="Put_metallopeptidase_dom"/>
</dbReference>
<sequence length="450" mass="51794">MTGREEQLDALARDVLRLSRNTLLVNLRFLDAALSQFTLLSGPWALATDGQHIYYDPRAVLRSYRAEREGPVRDYLHMVLHCVFRHNLVNTLLDRACWDLACDLAVEAVIQELDLPCAAARRQTAQRPLLQSLRDQGKRLTAETLYRYFLDQRLPPAELQRLRGMVQADDHAPWYLPPQSRPGLGRADAAGGNAGHLSSPGAGMSQAALSRIWKEIAARMQTDLETFSRLRGDRAGNLVQNLRAVTRETYDYASFLRKFAVLGEAMKINDDEFDYIFYTYGMKLFGNLPLIEPLEYQEVRRIREFVIAIDTSGSVQGELVQRFVQKTYNILQQEESFFKKINLHILQCDTQIQEDVKITSREEFDRYLRTMRLSGFGGTDFRPVFAYVEELRRAKEFRNLKGLIYFTDGYGVFPAQKPDYPTAFVFLRDGYELPEVPSWAIRLVLEPEEL</sequence>
<accession>A0A9D2S5Y8</accession>
<dbReference type="Proteomes" id="UP000824208">
    <property type="component" value="Unassembled WGS sequence"/>
</dbReference>
<dbReference type="CDD" id="cd00198">
    <property type="entry name" value="vWFA"/>
    <property type="match status" value="1"/>
</dbReference>
<comment type="caution">
    <text evidence="3">The sequence shown here is derived from an EMBL/GenBank/DDBJ whole genome shotgun (WGS) entry which is preliminary data.</text>
</comment>
<feature type="domain" description="VWA-like" evidence="1">
    <location>
        <begin position="306"/>
        <end position="445"/>
    </location>
</feature>
<protein>
    <submittedName>
        <fullName evidence="3">Metallopeptidase</fullName>
    </submittedName>
</protein>
<reference evidence="3" key="1">
    <citation type="journal article" date="2021" name="PeerJ">
        <title>Extensive microbial diversity within the chicken gut microbiome revealed by metagenomics and culture.</title>
        <authorList>
            <person name="Gilroy R."/>
            <person name="Ravi A."/>
            <person name="Getino M."/>
            <person name="Pursley I."/>
            <person name="Horton D.L."/>
            <person name="Alikhan N.F."/>
            <person name="Baker D."/>
            <person name="Gharbi K."/>
            <person name="Hall N."/>
            <person name="Watson M."/>
            <person name="Adriaenssens E.M."/>
            <person name="Foster-Nyarko E."/>
            <person name="Jarju S."/>
            <person name="Secka A."/>
            <person name="Antonio M."/>
            <person name="Oren A."/>
            <person name="Chaudhuri R.R."/>
            <person name="La Ragione R."/>
            <person name="Hildebrand F."/>
            <person name="Pallen M.J."/>
        </authorList>
    </citation>
    <scope>NUCLEOTIDE SEQUENCE</scope>
    <source>
        <strain evidence="3">CHK189-11263</strain>
    </source>
</reference>
<proteinExistence type="predicted"/>
<dbReference type="InterPro" id="IPR036465">
    <property type="entry name" value="vWFA_dom_sf"/>
</dbReference>
<dbReference type="SUPFAM" id="SSF53300">
    <property type="entry name" value="vWA-like"/>
    <property type="match status" value="1"/>
</dbReference>
<dbReference type="Gene3D" id="3.40.50.410">
    <property type="entry name" value="von Willebrand factor, type A domain"/>
    <property type="match status" value="1"/>
</dbReference>
<reference evidence="3" key="2">
    <citation type="submission" date="2021-04" db="EMBL/GenBank/DDBJ databases">
        <authorList>
            <person name="Gilroy R."/>
        </authorList>
    </citation>
    <scope>NUCLEOTIDE SEQUENCE</scope>
    <source>
        <strain evidence="3">CHK189-11263</strain>
    </source>
</reference>
<gene>
    <name evidence="3" type="ORF">H9714_07170</name>
</gene>
<feature type="domain" description="Putative metallopeptidase" evidence="2">
    <location>
        <begin position="45"/>
        <end position="258"/>
    </location>
</feature>
<dbReference type="EMBL" id="DWYC01000060">
    <property type="protein sequence ID" value="HJB57314.1"/>
    <property type="molecule type" value="Genomic_DNA"/>
</dbReference>
<dbReference type="AlphaFoldDB" id="A0A9D2S5Y8"/>
<organism evidence="3 4">
    <name type="scientific">Candidatus Flavonifractor intestinipullorum</name>
    <dbReference type="NCBI Taxonomy" id="2838587"/>
    <lineage>
        <taxon>Bacteria</taxon>
        <taxon>Bacillati</taxon>
        <taxon>Bacillota</taxon>
        <taxon>Clostridia</taxon>
        <taxon>Eubacteriales</taxon>
        <taxon>Oscillospiraceae</taxon>
        <taxon>Flavonifractor</taxon>
    </lineage>
</organism>